<name>A0AAN5DIM5_9BILA</name>
<evidence type="ECO:0000313" key="1">
    <source>
        <dbReference type="EMBL" id="GMR63052.1"/>
    </source>
</evidence>
<sequence length="148" mass="16994">MEALMSSPCTFSRSIYWTRKKCRNAMVARRHTVDCLAFPPSRHERRDVDAEDRGEIASIYCRLRVIVCWVHALRHVRLHVGLSSIDDTIENFLETDDAVDGCFRAHFEERETVTLGDCVRVMERRFPRLLKIALGADQCELASRGQGA</sequence>
<keyword evidence="2" id="KW-1185">Reference proteome</keyword>
<accession>A0AAN5DIM5</accession>
<organism evidence="1 2">
    <name type="scientific">Pristionchus mayeri</name>
    <dbReference type="NCBI Taxonomy" id="1317129"/>
    <lineage>
        <taxon>Eukaryota</taxon>
        <taxon>Metazoa</taxon>
        <taxon>Ecdysozoa</taxon>
        <taxon>Nematoda</taxon>
        <taxon>Chromadorea</taxon>
        <taxon>Rhabditida</taxon>
        <taxon>Rhabditina</taxon>
        <taxon>Diplogasteromorpha</taxon>
        <taxon>Diplogasteroidea</taxon>
        <taxon>Neodiplogasteridae</taxon>
        <taxon>Pristionchus</taxon>
    </lineage>
</organism>
<dbReference type="Proteomes" id="UP001328107">
    <property type="component" value="Unassembled WGS sequence"/>
</dbReference>
<comment type="caution">
    <text evidence="1">The sequence shown here is derived from an EMBL/GenBank/DDBJ whole genome shotgun (WGS) entry which is preliminary data.</text>
</comment>
<reference evidence="2" key="1">
    <citation type="submission" date="2022-10" db="EMBL/GenBank/DDBJ databases">
        <title>Genome assembly of Pristionchus species.</title>
        <authorList>
            <person name="Yoshida K."/>
            <person name="Sommer R.J."/>
        </authorList>
    </citation>
    <scope>NUCLEOTIDE SEQUENCE [LARGE SCALE GENOMIC DNA]</scope>
    <source>
        <strain evidence="2">RS5460</strain>
    </source>
</reference>
<protein>
    <submittedName>
        <fullName evidence="1">Uncharacterized protein</fullName>
    </submittedName>
</protein>
<proteinExistence type="predicted"/>
<evidence type="ECO:0000313" key="2">
    <source>
        <dbReference type="Proteomes" id="UP001328107"/>
    </source>
</evidence>
<gene>
    <name evidence="1" type="ORF">PMAYCL1PPCAC_33247</name>
</gene>
<dbReference type="AlphaFoldDB" id="A0AAN5DIM5"/>
<dbReference type="EMBL" id="BTRK01000006">
    <property type="protein sequence ID" value="GMR63052.1"/>
    <property type="molecule type" value="Genomic_DNA"/>
</dbReference>